<keyword evidence="3" id="KW-1185">Reference proteome</keyword>
<dbReference type="STRING" id="1844.UG56_009155"/>
<dbReference type="EMBL" id="JZDQ02000010">
    <property type="protein sequence ID" value="OIJ27212.1"/>
    <property type="molecule type" value="Genomic_DNA"/>
</dbReference>
<reference evidence="2" key="1">
    <citation type="submission" date="2016-10" db="EMBL/GenBank/DDBJ databases">
        <title>Draft Genome Sequence of Nocardioides luteus Strain BAFB, an Alkane-Degrading Bacterium Isolated from JP-7 Polluted Soil.</title>
        <authorList>
            <person name="Brown L."/>
            <person name="Ruiz O.N."/>
            <person name="Gunasekera T."/>
        </authorList>
    </citation>
    <scope>NUCLEOTIDE SEQUENCE [LARGE SCALE GENOMIC DNA]</scope>
    <source>
        <strain evidence="2">BAFB</strain>
    </source>
</reference>
<feature type="signal peptide" evidence="1">
    <location>
        <begin position="1"/>
        <end position="27"/>
    </location>
</feature>
<dbReference type="RefSeq" id="WP_045550464.1">
    <property type="nucleotide sequence ID" value="NZ_JZDQ02000010.1"/>
</dbReference>
<evidence type="ECO:0000313" key="2">
    <source>
        <dbReference type="EMBL" id="OIJ27212.1"/>
    </source>
</evidence>
<sequence length="174" mass="18629">MNKTVRRLVPIGAAVVAVNAIVPAALADQGGSSGWEQTFTPPFHLAAGESCTFELQADVLYDHEITRVAETFPDGSPRVVDTQGSLGFRFTNVDSGESIRRDTSGTLRATISEDGSIDFRFHGNGLAVIRVPNALTAPGVYVVSGNVDYSRHADGQREFTEIDGTVEDVCQTLD</sequence>
<comment type="caution">
    <text evidence="2">The sequence shown here is derived from an EMBL/GenBank/DDBJ whole genome shotgun (WGS) entry which is preliminary data.</text>
</comment>
<protein>
    <submittedName>
        <fullName evidence="2">Uncharacterized protein</fullName>
    </submittedName>
</protein>
<evidence type="ECO:0000256" key="1">
    <source>
        <dbReference type="SAM" id="SignalP"/>
    </source>
</evidence>
<organism evidence="2 3">
    <name type="scientific">Nocardioides luteus</name>
    <dbReference type="NCBI Taxonomy" id="1844"/>
    <lineage>
        <taxon>Bacteria</taxon>
        <taxon>Bacillati</taxon>
        <taxon>Actinomycetota</taxon>
        <taxon>Actinomycetes</taxon>
        <taxon>Propionibacteriales</taxon>
        <taxon>Nocardioidaceae</taxon>
        <taxon>Nocardioides</taxon>
    </lineage>
</organism>
<proteinExistence type="predicted"/>
<feature type="chain" id="PRO_5009630580" evidence="1">
    <location>
        <begin position="28"/>
        <end position="174"/>
    </location>
</feature>
<keyword evidence="1" id="KW-0732">Signal</keyword>
<evidence type="ECO:0000313" key="3">
    <source>
        <dbReference type="Proteomes" id="UP000033772"/>
    </source>
</evidence>
<accession>A0A1J4N6R2</accession>
<dbReference type="OrthoDB" id="3530191at2"/>
<dbReference type="AlphaFoldDB" id="A0A1J4N6R2"/>
<gene>
    <name evidence="2" type="ORF">UG56_009155</name>
</gene>
<name>A0A1J4N6R2_9ACTN</name>
<dbReference type="Proteomes" id="UP000033772">
    <property type="component" value="Unassembled WGS sequence"/>
</dbReference>